<dbReference type="EMBL" id="SWLB01000008">
    <property type="protein sequence ID" value="KAF3335238.1"/>
    <property type="molecule type" value="Genomic_DNA"/>
</dbReference>
<dbReference type="GO" id="GO:0005874">
    <property type="term" value="C:microtubule"/>
    <property type="evidence" value="ECO:0007669"/>
    <property type="project" value="UniProtKB-KW"/>
</dbReference>
<comment type="similarity">
    <text evidence="5 6">Belongs to the TRAFAC class myosin-kinesin ATPase superfamily. Kinesin family.</text>
</comment>
<dbReference type="SUPFAM" id="SSF52540">
    <property type="entry name" value="P-loop containing nucleoside triphosphate hydrolases"/>
    <property type="match status" value="1"/>
</dbReference>
<dbReference type="GO" id="GO:0008017">
    <property type="term" value="F:microtubule binding"/>
    <property type="evidence" value="ECO:0007669"/>
    <property type="project" value="InterPro"/>
</dbReference>
<evidence type="ECO:0000256" key="7">
    <source>
        <dbReference type="SAM" id="Coils"/>
    </source>
</evidence>
<evidence type="ECO:0000256" key="3">
    <source>
        <dbReference type="ARBA" id="ARBA00022840"/>
    </source>
</evidence>
<feature type="coiled-coil region" evidence="7">
    <location>
        <begin position="391"/>
        <end position="418"/>
    </location>
</feature>
<dbReference type="GO" id="GO:0007018">
    <property type="term" value="P:microtubule-based movement"/>
    <property type="evidence" value="ECO:0007669"/>
    <property type="project" value="InterPro"/>
</dbReference>
<feature type="coiled-coil region" evidence="7">
    <location>
        <begin position="443"/>
        <end position="470"/>
    </location>
</feature>
<dbReference type="FunFam" id="3.40.850.10:FF:000236">
    <property type="entry name" value="Kinesin-like protein"/>
    <property type="match status" value="1"/>
</dbReference>
<evidence type="ECO:0000256" key="1">
    <source>
        <dbReference type="ARBA" id="ARBA00022701"/>
    </source>
</evidence>
<dbReference type="PROSITE" id="PS50067">
    <property type="entry name" value="KINESIN_MOTOR_2"/>
    <property type="match status" value="1"/>
</dbReference>
<evidence type="ECO:0000259" key="8">
    <source>
        <dbReference type="PROSITE" id="PS50067"/>
    </source>
</evidence>
<keyword evidence="3 5" id="KW-0067">ATP-binding</keyword>
<reference evidence="9" key="1">
    <citation type="submission" date="2020-01" db="EMBL/GenBank/DDBJ databases">
        <title>Genome sequence of Kobresia littledalei, the first chromosome-level genome in the family Cyperaceae.</title>
        <authorList>
            <person name="Qu G."/>
        </authorList>
    </citation>
    <scope>NUCLEOTIDE SEQUENCE</scope>
    <source>
        <strain evidence="9">C.B.Clarke</strain>
        <tissue evidence="9">Leaf</tissue>
    </source>
</reference>
<keyword evidence="10" id="KW-1185">Reference proteome</keyword>
<keyword evidence="2 5" id="KW-0547">Nucleotide-binding</keyword>
<evidence type="ECO:0000256" key="6">
    <source>
        <dbReference type="RuleBase" id="RU000394"/>
    </source>
</evidence>
<feature type="binding site" evidence="5">
    <location>
        <begin position="87"/>
        <end position="94"/>
    </location>
    <ligand>
        <name>ATP</name>
        <dbReference type="ChEBI" id="CHEBI:30616"/>
    </ligand>
</feature>
<keyword evidence="4 5" id="KW-0505">Motor protein</keyword>
<dbReference type="Gene3D" id="3.40.850.10">
    <property type="entry name" value="Kinesin motor domain"/>
    <property type="match status" value="1"/>
</dbReference>
<comment type="caution">
    <text evidence="9">The sequence shown here is derived from an EMBL/GenBank/DDBJ whole genome shotgun (WGS) entry which is preliminary data.</text>
</comment>
<dbReference type="PANTHER" id="PTHR47969">
    <property type="entry name" value="CHROMOSOME-ASSOCIATED KINESIN KIF4A-RELATED"/>
    <property type="match status" value="1"/>
</dbReference>
<dbReference type="PRINTS" id="PR00380">
    <property type="entry name" value="KINESINHEAVY"/>
</dbReference>
<dbReference type="Proteomes" id="UP000623129">
    <property type="component" value="Unassembled WGS sequence"/>
</dbReference>
<dbReference type="GO" id="GO:0003777">
    <property type="term" value="F:microtubule motor activity"/>
    <property type="evidence" value="ECO:0007669"/>
    <property type="project" value="InterPro"/>
</dbReference>
<dbReference type="InterPro" id="IPR027640">
    <property type="entry name" value="Kinesin-like_fam"/>
</dbReference>
<dbReference type="InterPro" id="IPR036961">
    <property type="entry name" value="Kinesin_motor_dom_sf"/>
</dbReference>
<sequence length="669" mass="74371">MEGSDDTVKVAVNIRPLITADLLNGFTNCVTVTPGEPQVQIGSHVFTYDHVYGSSAAPQSCRIFEECVKPLVDALFHGYNATVLAYGQTASGKTYTMGTNYLGETNASGIIPKVMEEIFEKVNKLRDKTEFLIRVTFIEIFKEEVFDLLDPQTHTAKSCPNRVPIQIRETALGGIILAGVSEPEVKSKKEMASFLARGSLNRAAASTHMNSQSSRSHAIFTICIEQKGTASLSQSNAGDDILISKLHLVDLAGSERAKRTGADGLRLKEGIHINKGLLSLGNVINALGDEKKRKEGAFVPYRDSKLTRVLQDSLGGNSKTVMIACISPADSNAEETINTLKYAYRARNIKNKAIINRDPVAAEMQRLRSQLEQMQGELHFASSGSAKLKEIQILQEKVSLLELKNEELLHQLNETDRKCCEFATEAQALMQAVEHELEVTVRVQELRSQYERQMQEWAAMSKEIARLKEETEMHQEKIMSDHPQTMSPSARSLRISALENMLAASSSTLVSMASQLSEAEEMERGLNSNGTWNQVQSLPEAKNMMNFLFNLASSSRYQLRDKEAECREKDMLISELKAKDVRHLEAQSGEHLSEVISSRNNETSYFKSMVSEANDGAKSRNDMEIINVDSDDSDFVACYPADEESDMVTTIKRTHKKNRKVTVEIINVG</sequence>
<dbReference type="InterPro" id="IPR001752">
    <property type="entry name" value="Kinesin_motor_dom"/>
</dbReference>
<dbReference type="OrthoDB" id="3176171at2759"/>
<proteinExistence type="inferred from homology"/>
<evidence type="ECO:0000256" key="2">
    <source>
        <dbReference type="ARBA" id="ARBA00022741"/>
    </source>
</evidence>
<dbReference type="GO" id="GO:0005524">
    <property type="term" value="F:ATP binding"/>
    <property type="evidence" value="ECO:0007669"/>
    <property type="project" value="UniProtKB-UniRule"/>
</dbReference>
<dbReference type="PROSITE" id="PS00411">
    <property type="entry name" value="KINESIN_MOTOR_1"/>
    <property type="match status" value="1"/>
</dbReference>
<accession>A0A833R922</accession>
<dbReference type="InterPro" id="IPR027417">
    <property type="entry name" value="P-loop_NTPase"/>
</dbReference>
<dbReference type="SMART" id="SM00129">
    <property type="entry name" value="KISc"/>
    <property type="match status" value="1"/>
</dbReference>
<protein>
    <recommendedName>
        <fullName evidence="6">Kinesin-like protein</fullName>
    </recommendedName>
</protein>
<dbReference type="InterPro" id="IPR019821">
    <property type="entry name" value="Kinesin_motor_CS"/>
</dbReference>
<gene>
    <name evidence="9" type="ORF">FCM35_KLT19745</name>
</gene>
<evidence type="ECO:0000313" key="9">
    <source>
        <dbReference type="EMBL" id="KAF3335238.1"/>
    </source>
</evidence>
<name>A0A833R922_9POAL</name>
<dbReference type="Pfam" id="PF00225">
    <property type="entry name" value="Kinesin"/>
    <property type="match status" value="1"/>
</dbReference>
<evidence type="ECO:0000313" key="10">
    <source>
        <dbReference type="Proteomes" id="UP000623129"/>
    </source>
</evidence>
<feature type="domain" description="Kinesin motor" evidence="8">
    <location>
        <begin position="7"/>
        <end position="349"/>
    </location>
</feature>
<evidence type="ECO:0000256" key="4">
    <source>
        <dbReference type="ARBA" id="ARBA00023175"/>
    </source>
</evidence>
<evidence type="ECO:0000256" key="5">
    <source>
        <dbReference type="PROSITE-ProRule" id="PRU00283"/>
    </source>
</evidence>
<dbReference type="GO" id="GO:0005875">
    <property type="term" value="C:microtubule associated complex"/>
    <property type="evidence" value="ECO:0007669"/>
    <property type="project" value="TreeGrafter"/>
</dbReference>
<keyword evidence="7" id="KW-0175">Coiled coil</keyword>
<dbReference type="PANTHER" id="PTHR47969:SF6">
    <property type="entry name" value="KINESIN-LIKE PROTEIN KIN-4C"/>
    <property type="match status" value="1"/>
</dbReference>
<dbReference type="GO" id="GO:0007052">
    <property type="term" value="P:mitotic spindle organization"/>
    <property type="evidence" value="ECO:0007669"/>
    <property type="project" value="TreeGrafter"/>
</dbReference>
<keyword evidence="1 6" id="KW-0493">Microtubule</keyword>
<dbReference type="AlphaFoldDB" id="A0A833R922"/>
<organism evidence="9 10">
    <name type="scientific">Carex littledalei</name>
    <dbReference type="NCBI Taxonomy" id="544730"/>
    <lineage>
        <taxon>Eukaryota</taxon>
        <taxon>Viridiplantae</taxon>
        <taxon>Streptophyta</taxon>
        <taxon>Embryophyta</taxon>
        <taxon>Tracheophyta</taxon>
        <taxon>Spermatophyta</taxon>
        <taxon>Magnoliopsida</taxon>
        <taxon>Liliopsida</taxon>
        <taxon>Poales</taxon>
        <taxon>Cyperaceae</taxon>
        <taxon>Cyperoideae</taxon>
        <taxon>Cariceae</taxon>
        <taxon>Carex</taxon>
        <taxon>Carex subgen. Euthyceras</taxon>
    </lineage>
</organism>
<dbReference type="CDD" id="cd01372">
    <property type="entry name" value="KISc_KIF4"/>
    <property type="match status" value="1"/>
</dbReference>
<dbReference type="GO" id="GO:0051231">
    <property type="term" value="P:spindle elongation"/>
    <property type="evidence" value="ECO:0007669"/>
    <property type="project" value="TreeGrafter"/>
</dbReference>